<dbReference type="AlphaFoldDB" id="A0AAU9MSP8"/>
<organism evidence="1 2">
    <name type="scientific">Lactuca virosa</name>
    <dbReference type="NCBI Taxonomy" id="75947"/>
    <lineage>
        <taxon>Eukaryota</taxon>
        <taxon>Viridiplantae</taxon>
        <taxon>Streptophyta</taxon>
        <taxon>Embryophyta</taxon>
        <taxon>Tracheophyta</taxon>
        <taxon>Spermatophyta</taxon>
        <taxon>Magnoliopsida</taxon>
        <taxon>eudicotyledons</taxon>
        <taxon>Gunneridae</taxon>
        <taxon>Pentapetalae</taxon>
        <taxon>asterids</taxon>
        <taxon>campanulids</taxon>
        <taxon>Asterales</taxon>
        <taxon>Asteraceae</taxon>
        <taxon>Cichorioideae</taxon>
        <taxon>Cichorieae</taxon>
        <taxon>Lactucinae</taxon>
        <taxon>Lactuca</taxon>
    </lineage>
</organism>
<gene>
    <name evidence="1" type="ORF">LVIROSA_LOCUS15502</name>
</gene>
<comment type="caution">
    <text evidence="1">The sequence shown here is derived from an EMBL/GenBank/DDBJ whole genome shotgun (WGS) entry which is preliminary data.</text>
</comment>
<evidence type="ECO:0000313" key="2">
    <source>
        <dbReference type="Proteomes" id="UP001157418"/>
    </source>
</evidence>
<dbReference type="EMBL" id="CAKMRJ010002223">
    <property type="protein sequence ID" value="CAH1428581.1"/>
    <property type="molecule type" value="Genomic_DNA"/>
</dbReference>
<evidence type="ECO:0000313" key="1">
    <source>
        <dbReference type="EMBL" id="CAH1428581.1"/>
    </source>
</evidence>
<reference evidence="1 2" key="1">
    <citation type="submission" date="2022-01" db="EMBL/GenBank/DDBJ databases">
        <authorList>
            <person name="Xiong W."/>
            <person name="Schranz E."/>
        </authorList>
    </citation>
    <scope>NUCLEOTIDE SEQUENCE [LARGE SCALE GENOMIC DNA]</scope>
</reference>
<keyword evidence="2" id="KW-1185">Reference proteome</keyword>
<sequence length="85" mass="10433">MLLTRLDGRKCWSYKLEERFQTYVFLHASDRLLDFYQILKAHSRTIQTPFDCWRSSFFPFSSSRKRHWFIFAGSNTFHYTPIDRE</sequence>
<accession>A0AAU9MSP8</accession>
<protein>
    <submittedName>
        <fullName evidence="1">Uncharacterized protein</fullName>
    </submittedName>
</protein>
<name>A0AAU9MSP8_9ASTR</name>
<proteinExistence type="predicted"/>
<dbReference type="Proteomes" id="UP001157418">
    <property type="component" value="Unassembled WGS sequence"/>
</dbReference>